<sequence length="146" mass="16031">MLNPLRKTMLGKKKTEDEIAIEAREEVIMRRSAFLKALGSNPTTLAQCAAVSIAGLPDYYAALRGLGLTDARDRLSVAGAAYRVLVEYAATAVRQGDARWLFDVHVPRKSIWSRVGGTEEAFNKALETLRFSDLVAEDADDAYVVL</sequence>
<name>A0AB74UMJ8_9VIRU</name>
<dbReference type="EMBL" id="PQ287320">
    <property type="protein sequence ID" value="XHV10703.1"/>
    <property type="molecule type" value="Genomic_DNA"/>
</dbReference>
<proteinExistence type="predicted"/>
<protein>
    <submittedName>
        <fullName evidence="1">Uncharacterized protein</fullName>
    </submittedName>
</protein>
<organism evidence="1">
    <name type="scientific">Caulobacter phage BL57</name>
    <dbReference type="NCBI Taxonomy" id="3348355"/>
    <lineage>
        <taxon>Viruses</taxon>
    </lineage>
</organism>
<reference evidence="1" key="1">
    <citation type="submission" date="2024-10" db="EMBL/GenBank/DDBJ databases">
        <title>Genetic diversity among independent isolates of the Dolichocephalovirinae subfamily.</title>
        <authorList>
            <person name="Ely B."/>
            <person name="Thomas Q."/>
            <person name="Mohammadi T."/>
        </authorList>
    </citation>
    <scope>NUCLEOTIDE SEQUENCE</scope>
</reference>
<evidence type="ECO:0000313" key="1">
    <source>
        <dbReference type="EMBL" id="XHV10703.1"/>
    </source>
</evidence>
<accession>A0AB74UMJ8</accession>
<gene>
    <name evidence="1" type="ORF">BL57_231c</name>
</gene>